<evidence type="ECO:0000256" key="5">
    <source>
        <dbReference type="ARBA" id="ARBA00022692"/>
    </source>
</evidence>
<dbReference type="Proteomes" id="UP001302374">
    <property type="component" value="Chromosome"/>
</dbReference>
<keyword evidence="6" id="KW-0472">Membrane</keyword>
<evidence type="ECO:0000256" key="2">
    <source>
        <dbReference type="ARBA" id="ARBA00007613"/>
    </source>
</evidence>
<dbReference type="InterPro" id="IPR051906">
    <property type="entry name" value="TolC-like"/>
</dbReference>
<protein>
    <submittedName>
        <fullName evidence="9">Outer membrane protein TolC</fullName>
    </submittedName>
    <submittedName>
        <fullName evidence="10">TolC family protein</fullName>
    </submittedName>
</protein>
<dbReference type="Pfam" id="PF02321">
    <property type="entry name" value="OEP"/>
    <property type="match status" value="1"/>
</dbReference>
<dbReference type="Proteomes" id="UP000576368">
    <property type="component" value="Unassembled WGS sequence"/>
</dbReference>
<dbReference type="RefSeq" id="WP_118305729.1">
    <property type="nucleotide sequence ID" value="NZ_BMPA01000022.1"/>
</dbReference>
<organism evidence="9 11">
    <name type="scientific">Butyricimonas paravirosa</name>
    <dbReference type="NCBI Taxonomy" id="1472417"/>
    <lineage>
        <taxon>Bacteria</taxon>
        <taxon>Pseudomonadati</taxon>
        <taxon>Bacteroidota</taxon>
        <taxon>Bacteroidia</taxon>
        <taxon>Bacteroidales</taxon>
        <taxon>Odoribacteraceae</taxon>
        <taxon>Butyricimonas</taxon>
    </lineage>
</organism>
<dbReference type="GO" id="GO:1990281">
    <property type="term" value="C:efflux pump complex"/>
    <property type="evidence" value="ECO:0007669"/>
    <property type="project" value="TreeGrafter"/>
</dbReference>
<feature type="signal peptide" evidence="8">
    <location>
        <begin position="1"/>
        <end position="17"/>
    </location>
</feature>
<dbReference type="PANTHER" id="PTHR30026:SF20">
    <property type="entry name" value="OUTER MEMBRANE PROTEIN TOLC"/>
    <property type="match status" value="1"/>
</dbReference>
<dbReference type="GO" id="GO:0009279">
    <property type="term" value="C:cell outer membrane"/>
    <property type="evidence" value="ECO:0007669"/>
    <property type="project" value="UniProtKB-SubCell"/>
</dbReference>
<reference evidence="10 12" key="1">
    <citation type="submission" date="2019-09" db="EMBL/GenBank/DDBJ databases">
        <title>Butyricimonas paravirosa DSM 105722 (=214-4 = JCM 18677 = CCUG 65563).</title>
        <authorList>
            <person name="Le Roy T."/>
            <person name="Cani P.D."/>
        </authorList>
    </citation>
    <scope>NUCLEOTIDE SEQUENCE [LARGE SCALE GENOMIC DNA]</scope>
    <source>
        <strain evidence="10 12">DSM 105722</strain>
    </source>
</reference>
<evidence type="ECO:0000313" key="11">
    <source>
        <dbReference type="Proteomes" id="UP000576368"/>
    </source>
</evidence>
<dbReference type="EMBL" id="JAATLI010000022">
    <property type="protein sequence ID" value="NJC20758.1"/>
    <property type="molecule type" value="Genomic_DNA"/>
</dbReference>
<evidence type="ECO:0000256" key="6">
    <source>
        <dbReference type="ARBA" id="ARBA00023136"/>
    </source>
</evidence>
<evidence type="ECO:0000256" key="3">
    <source>
        <dbReference type="ARBA" id="ARBA00022448"/>
    </source>
</evidence>
<keyword evidence="12" id="KW-1185">Reference proteome</keyword>
<keyword evidence="8" id="KW-0732">Signal</keyword>
<keyword evidence="3" id="KW-0813">Transport</keyword>
<dbReference type="GeneID" id="86890992"/>
<sequence length="417" mass="47485">MIRTFFLILFASLVLQASGQLTLEGCRQKAQDHYPLARQYKLIELSESYSLANAAKGNLPQISLSGKASYQSDVTQIPFDIPELSIKGLPKDQYQIMLEVKQNLWDGGHIRSQKQQTKATSQEAKSQLDVNMYALNERVNQVYFGILLLDEQLEQNTLLNEELQRNLKNVMAYRDNGIANDADVDAVQVEILNTQQQRVSLESNRVAYLRMLALLIGENLATDTRLVKPIVPQGNSSDVINRPELSLYTAQENSINVKEQALKTGYRPQLGLFAQGAYGNPGLNMLKNSFEPYYIVGARLSWNFGSLYTLKNDKRKFTTERQRIQSNRDLFLFNTHLQLAEQQGVISALQKQMKTDNEIIRLRTNIRKSAEAKVANGTLTVTEMLRELTNENLARQNKALHEIQLLMDMYQQKHLTN</sequence>
<name>A0A7X6BMM4_9BACT</name>
<dbReference type="AlphaFoldDB" id="A0A7X6BMM4"/>
<evidence type="ECO:0000256" key="4">
    <source>
        <dbReference type="ARBA" id="ARBA00022452"/>
    </source>
</evidence>
<evidence type="ECO:0000313" key="12">
    <source>
        <dbReference type="Proteomes" id="UP001302374"/>
    </source>
</evidence>
<evidence type="ECO:0000256" key="8">
    <source>
        <dbReference type="SAM" id="SignalP"/>
    </source>
</evidence>
<dbReference type="GO" id="GO:0015288">
    <property type="term" value="F:porin activity"/>
    <property type="evidence" value="ECO:0007669"/>
    <property type="project" value="TreeGrafter"/>
</dbReference>
<dbReference type="EMBL" id="CP043839">
    <property type="protein sequence ID" value="WOF11994.1"/>
    <property type="molecule type" value="Genomic_DNA"/>
</dbReference>
<keyword evidence="5" id="KW-0812">Transmembrane</keyword>
<comment type="subcellular location">
    <subcellularLocation>
        <location evidence="1">Cell outer membrane</location>
    </subcellularLocation>
</comment>
<evidence type="ECO:0000256" key="7">
    <source>
        <dbReference type="ARBA" id="ARBA00023237"/>
    </source>
</evidence>
<proteinExistence type="inferred from homology"/>
<dbReference type="Gene3D" id="1.20.1600.10">
    <property type="entry name" value="Outer membrane efflux proteins (OEP)"/>
    <property type="match status" value="1"/>
</dbReference>
<dbReference type="PANTHER" id="PTHR30026">
    <property type="entry name" value="OUTER MEMBRANE PROTEIN TOLC"/>
    <property type="match status" value="1"/>
</dbReference>
<dbReference type="InterPro" id="IPR003423">
    <property type="entry name" value="OMP_efflux"/>
</dbReference>
<dbReference type="SUPFAM" id="SSF56954">
    <property type="entry name" value="Outer membrane efflux proteins (OEP)"/>
    <property type="match status" value="1"/>
</dbReference>
<keyword evidence="7" id="KW-0998">Cell outer membrane</keyword>
<evidence type="ECO:0000256" key="1">
    <source>
        <dbReference type="ARBA" id="ARBA00004442"/>
    </source>
</evidence>
<comment type="similarity">
    <text evidence="2">Belongs to the outer membrane factor (OMF) (TC 1.B.17) family.</text>
</comment>
<accession>A0A7X6BMM4</accession>
<dbReference type="GO" id="GO:0015562">
    <property type="term" value="F:efflux transmembrane transporter activity"/>
    <property type="evidence" value="ECO:0007669"/>
    <property type="project" value="InterPro"/>
</dbReference>
<reference evidence="9 11" key="2">
    <citation type="submission" date="2020-03" db="EMBL/GenBank/DDBJ databases">
        <title>Genomic Encyclopedia of Type Strains, Phase IV (KMG-IV): sequencing the most valuable type-strain genomes for metagenomic binning, comparative biology and taxonomic classification.</title>
        <authorList>
            <person name="Goeker M."/>
        </authorList>
    </citation>
    <scope>NUCLEOTIDE SEQUENCE [LARGE SCALE GENOMIC DNA]</scope>
    <source>
        <strain evidence="9 11">DSM 105722</strain>
    </source>
</reference>
<gene>
    <name evidence="10" type="ORF">F1644_06810</name>
    <name evidence="9" type="ORF">GGR15_004417</name>
</gene>
<feature type="chain" id="PRO_5031215592" evidence="8">
    <location>
        <begin position="18"/>
        <end position="417"/>
    </location>
</feature>
<keyword evidence="4" id="KW-1134">Transmembrane beta strand</keyword>
<evidence type="ECO:0000313" key="9">
    <source>
        <dbReference type="EMBL" id="NJC20758.1"/>
    </source>
</evidence>
<evidence type="ECO:0000313" key="10">
    <source>
        <dbReference type="EMBL" id="WOF11994.1"/>
    </source>
</evidence>